<gene>
    <name evidence="1" type="ORF">AVEN_97745_1</name>
</gene>
<evidence type="ECO:0000313" key="1">
    <source>
        <dbReference type="EMBL" id="GBM23334.1"/>
    </source>
</evidence>
<proteinExistence type="predicted"/>
<dbReference type="AlphaFoldDB" id="A0A4Y2E641"/>
<dbReference type="EMBL" id="BGPR01000496">
    <property type="protein sequence ID" value="GBM23334.1"/>
    <property type="molecule type" value="Genomic_DNA"/>
</dbReference>
<sequence>MKTDIHQDLIVRAKFSTNLSQVSKEIFFLAIFSSFDPCHWQLFGTSVMPAAGAVDVLAAICLRDLCLHTITSQERNLFLIKVVPGISGDDRMKNKENECCEAVVGFLG</sequence>
<name>A0A4Y2E641_ARAVE</name>
<protein>
    <submittedName>
        <fullName evidence="1">Uncharacterized protein</fullName>
    </submittedName>
</protein>
<dbReference type="Proteomes" id="UP000499080">
    <property type="component" value="Unassembled WGS sequence"/>
</dbReference>
<keyword evidence="2" id="KW-1185">Reference proteome</keyword>
<reference evidence="1 2" key="1">
    <citation type="journal article" date="2019" name="Sci. Rep.">
        <title>Orb-weaving spider Araneus ventricosus genome elucidates the spidroin gene catalogue.</title>
        <authorList>
            <person name="Kono N."/>
            <person name="Nakamura H."/>
            <person name="Ohtoshi R."/>
            <person name="Moran D.A.P."/>
            <person name="Shinohara A."/>
            <person name="Yoshida Y."/>
            <person name="Fujiwara M."/>
            <person name="Mori M."/>
            <person name="Tomita M."/>
            <person name="Arakawa K."/>
        </authorList>
    </citation>
    <scope>NUCLEOTIDE SEQUENCE [LARGE SCALE GENOMIC DNA]</scope>
</reference>
<organism evidence="1 2">
    <name type="scientific">Araneus ventricosus</name>
    <name type="common">Orbweaver spider</name>
    <name type="synonym">Epeira ventricosa</name>
    <dbReference type="NCBI Taxonomy" id="182803"/>
    <lineage>
        <taxon>Eukaryota</taxon>
        <taxon>Metazoa</taxon>
        <taxon>Ecdysozoa</taxon>
        <taxon>Arthropoda</taxon>
        <taxon>Chelicerata</taxon>
        <taxon>Arachnida</taxon>
        <taxon>Araneae</taxon>
        <taxon>Araneomorphae</taxon>
        <taxon>Entelegynae</taxon>
        <taxon>Araneoidea</taxon>
        <taxon>Araneidae</taxon>
        <taxon>Araneus</taxon>
    </lineage>
</organism>
<evidence type="ECO:0000313" key="2">
    <source>
        <dbReference type="Proteomes" id="UP000499080"/>
    </source>
</evidence>
<comment type="caution">
    <text evidence="1">The sequence shown here is derived from an EMBL/GenBank/DDBJ whole genome shotgun (WGS) entry which is preliminary data.</text>
</comment>
<accession>A0A4Y2E641</accession>